<name>A0A1H8RZ60_9FIRM</name>
<accession>A0A1H8RZ60</accession>
<dbReference type="EMBL" id="FODY01000004">
    <property type="protein sequence ID" value="SEO71566.1"/>
    <property type="molecule type" value="Genomic_DNA"/>
</dbReference>
<proteinExistence type="predicted"/>
<evidence type="ECO:0000313" key="1">
    <source>
        <dbReference type="EMBL" id="SEO71566.1"/>
    </source>
</evidence>
<gene>
    <name evidence="1" type="ORF">SAMN04490178_104131</name>
</gene>
<dbReference type="Pfam" id="PF11148">
    <property type="entry name" value="DUF2922"/>
    <property type="match status" value="1"/>
</dbReference>
<reference evidence="1 2" key="1">
    <citation type="submission" date="2016-10" db="EMBL/GenBank/DDBJ databases">
        <authorList>
            <person name="de Groot N.N."/>
        </authorList>
    </citation>
    <scope>NUCLEOTIDE SEQUENCE [LARGE SCALE GENOMIC DNA]</scope>
    <source>
        <strain evidence="1 2">DSM 13305</strain>
    </source>
</reference>
<organism evidence="1 2">
    <name type="scientific">Propionispora vibrioides</name>
    <dbReference type="NCBI Taxonomy" id="112903"/>
    <lineage>
        <taxon>Bacteria</taxon>
        <taxon>Bacillati</taxon>
        <taxon>Bacillota</taxon>
        <taxon>Negativicutes</taxon>
        <taxon>Selenomonadales</taxon>
        <taxon>Sporomusaceae</taxon>
        <taxon>Propionispora</taxon>
    </lineage>
</organism>
<dbReference type="OrthoDB" id="9795264at2"/>
<evidence type="ECO:0008006" key="3">
    <source>
        <dbReference type="Google" id="ProtNLM"/>
    </source>
</evidence>
<sequence length="70" mass="7709">MATTLEMVFRTETGKETTLSLADPREGLSLAEVQTVMQDIVVRDIFTTKNGDFAEAVEARIRTSDTVTLS</sequence>
<evidence type="ECO:0000313" key="2">
    <source>
        <dbReference type="Proteomes" id="UP000198847"/>
    </source>
</evidence>
<dbReference type="STRING" id="112903.SAMN04490178_104131"/>
<keyword evidence="2" id="KW-1185">Reference proteome</keyword>
<dbReference type="InterPro" id="IPR021321">
    <property type="entry name" value="DUF2922"/>
</dbReference>
<protein>
    <recommendedName>
        <fullName evidence="3">DUF2922 domain-containing protein</fullName>
    </recommendedName>
</protein>
<dbReference type="RefSeq" id="WP_091744480.1">
    <property type="nucleotide sequence ID" value="NZ_FODY01000004.1"/>
</dbReference>
<dbReference type="AlphaFoldDB" id="A0A1H8RZ60"/>
<dbReference type="Proteomes" id="UP000198847">
    <property type="component" value="Unassembled WGS sequence"/>
</dbReference>